<keyword evidence="9 11" id="KW-0378">Hydrolase</keyword>
<dbReference type="InterPro" id="IPR000073">
    <property type="entry name" value="AB_hydrolase_1"/>
</dbReference>
<dbReference type="Gene3D" id="3.40.50.1820">
    <property type="entry name" value="alpha/beta hydrolase"/>
    <property type="match status" value="1"/>
</dbReference>
<keyword evidence="8 11" id="KW-0645">Protease</keyword>
<dbReference type="EC" id="3.4.11.5" evidence="4 11"/>
<evidence type="ECO:0000256" key="8">
    <source>
        <dbReference type="ARBA" id="ARBA00022670"/>
    </source>
</evidence>
<evidence type="ECO:0000256" key="13">
    <source>
        <dbReference type="RuleBase" id="RU003421"/>
    </source>
</evidence>
<dbReference type="PIRSF" id="PIRSF006431">
    <property type="entry name" value="Pept_S33"/>
    <property type="match status" value="1"/>
</dbReference>
<evidence type="ECO:0000256" key="9">
    <source>
        <dbReference type="ARBA" id="ARBA00022801"/>
    </source>
</evidence>
<evidence type="ECO:0000313" key="15">
    <source>
        <dbReference type="EMBL" id="OQK15162.1"/>
    </source>
</evidence>
<dbReference type="RefSeq" id="WP_080524411.1">
    <property type="nucleotide sequence ID" value="NZ_LPUF01000005.1"/>
</dbReference>
<feature type="domain" description="AB hydrolase-1" evidence="14">
    <location>
        <begin position="36"/>
        <end position="294"/>
    </location>
</feature>
<keyword evidence="16" id="KW-1185">Reference proteome</keyword>
<dbReference type="Pfam" id="PF00561">
    <property type="entry name" value="Abhydrolase_1"/>
    <property type="match status" value="1"/>
</dbReference>
<dbReference type="EMBL" id="LPUF01000005">
    <property type="protein sequence ID" value="OQK15162.1"/>
    <property type="molecule type" value="Genomic_DNA"/>
</dbReference>
<evidence type="ECO:0000256" key="4">
    <source>
        <dbReference type="ARBA" id="ARBA00012568"/>
    </source>
</evidence>
<reference evidence="15 16" key="1">
    <citation type="submission" date="2015-12" db="EMBL/GenBank/DDBJ databases">
        <authorList>
            <person name="Shamseldin A."/>
            <person name="Moawad H."/>
            <person name="Abd El-Rahim W.M."/>
            <person name="Sadowsky M.J."/>
        </authorList>
    </citation>
    <scope>NUCLEOTIDE SEQUENCE [LARGE SCALE GENOMIC DNA]</scope>
    <source>
        <strain evidence="15 16">WF1</strain>
    </source>
</reference>
<evidence type="ECO:0000259" key="14">
    <source>
        <dbReference type="Pfam" id="PF00561"/>
    </source>
</evidence>
<dbReference type="InterPro" id="IPR005944">
    <property type="entry name" value="Pro_iminopeptidase"/>
</dbReference>
<sequence length="314" mass="35752">MKALYPEIEPFNTFFLETGSLHRIYVEQSGNPEGIPVVFLHGGPCSGTRPGQRCFFDPDVYHIILFDQRGCGLSLPFGELENNTTQDLIADMERIRQQLNIKQWLLFSGSWGSALALLYAQQYTEYVSGMIIRGVFLARQQDLDWFVRDGASRIYPEQYQCLLDSTPGHNIDLLYTTLWSDDELAVRRVAQAWIQWSSKVAVGEDYQKVDQPEHVTQKMVDQVKMELNYARNQYFITENQILENCTSLQNIPCIIIHGRYDFVCPMAAGLSLSRALPKAEYRILEHAGHIAQGDEMIDALVDASDQMATRLALS</sequence>
<evidence type="ECO:0000256" key="10">
    <source>
        <dbReference type="ARBA" id="ARBA00029605"/>
    </source>
</evidence>
<protein>
    <recommendedName>
        <fullName evidence="5 11">Proline iminopeptidase</fullName>
        <shortName evidence="11">PIP</shortName>
        <ecNumber evidence="4 11">3.4.11.5</ecNumber>
    </recommendedName>
    <alternativeName>
        <fullName evidence="10 11">Prolyl aminopeptidase</fullName>
    </alternativeName>
</protein>
<evidence type="ECO:0000256" key="11">
    <source>
        <dbReference type="PIRNR" id="PIRNR006431"/>
    </source>
</evidence>
<evidence type="ECO:0000256" key="1">
    <source>
        <dbReference type="ARBA" id="ARBA00001585"/>
    </source>
</evidence>
<organism evidence="15 16">
    <name type="scientific">Methyloprofundus sedimenti</name>
    <dbReference type="NCBI Taxonomy" id="1420851"/>
    <lineage>
        <taxon>Bacteria</taxon>
        <taxon>Pseudomonadati</taxon>
        <taxon>Pseudomonadota</taxon>
        <taxon>Gammaproteobacteria</taxon>
        <taxon>Methylococcales</taxon>
        <taxon>Methylococcaceae</taxon>
        <taxon>Methyloprofundus</taxon>
    </lineage>
</organism>
<evidence type="ECO:0000313" key="16">
    <source>
        <dbReference type="Proteomes" id="UP000191980"/>
    </source>
</evidence>
<evidence type="ECO:0000256" key="5">
    <source>
        <dbReference type="ARBA" id="ARBA00021843"/>
    </source>
</evidence>
<dbReference type="PANTHER" id="PTHR43722:SF1">
    <property type="entry name" value="PROLINE IMINOPEPTIDASE"/>
    <property type="match status" value="1"/>
</dbReference>
<dbReference type="GO" id="GO:0004177">
    <property type="term" value="F:aminopeptidase activity"/>
    <property type="evidence" value="ECO:0007669"/>
    <property type="project" value="UniProtKB-UniRule"/>
</dbReference>
<dbReference type="PRINTS" id="PR00793">
    <property type="entry name" value="PROAMNOPTASE"/>
</dbReference>
<feature type="active site" description="Nucleophile" evidence="12">
    <location>
        <position position="110"/>
    </location>
</feature>
<dbReference type="STRING" id="1420851.AU255_18535"/>
<gene>
    <name evidence="15" type="ORF">AU255_18535</name>
</gene>
<accession>A0A1V8M0X5</accession>
<comment type="caution">
    <text evidence="15">The sequence shown here is derived from an EMBL/GenBank/DDBJ whole genome shotgun (WGS) entry which is preliminary data.</text>
</comment>
<keyword evidence="6 11" id="KW-0031">Aminopeptidase</keyword>
<comment type="similarity">
    <text evidence="3 11 13">Belongs to the peptidase S33 family.</text>
</comment>
<dbReference type="InterPro" id="IPR029058">
    <property type="entry name" value="AB_hydrolase_fold"/>
</dbReference>
<evidence type="ECO:0000256" key="6">
    <source>
        <dbReference type="ARBA" id="ARBA00022438"/>
    </source>
</evidence>
<dbReference type="SUPFAM" id="SSF53474">
    <property type="entry name" value="alpha/beta-Hydrolases"/>
    <property type="match status" value="1"/>
</dbReference>
<dbReference type="NCBIfam" id="TIGR01249">
    <property type="entry name" value="pro_imino_pep_1"/>
    <property type="match status" value="1"/>
</dbReference>
<dbReference type="GO" id="GO:0005737">
    <property type="term" value="C:cytoplasm"/>
    <property type="evidence" value="ECO:0007669"/>
    <property type="project" value="UniProtKB-SubCell"/>
</dbReference>
<comment type="subcellular location">
    <subcellularLocation>
        <location evidence="2 11">Cytoplasm</location>
    </subcellularLocation>
</comment>
<dbReference type="OrthoDB" id="9796770at2"/>
<dbReference type="PANTHER" id="PTHR43722">
    <property type="entry name" value="PROLINE IMINOPEPTIDASE"/>
    <property type="match status" value="1"/>
</dbReference>
<feature type="active site" evidence="12">
    <location>
        <position position="261"/>
    </location>
</feature>
<keyword evidence="7 11" id="KW-0963">Cytoplasm</keyword>
<evidence type="ECO:0000256" key="3">
    <source>
        <dbReference type="ARBA" id="ARBA00010088"/>
    </source>
</evidence>
<name>A0A1V8M0X5_9GAMM</name>
<evidence type="ECO:0000256" key="7">
    <source>
        <dbReference type="ARBA" id="ARBA00022490"/>
    </source>
</evidence>
<dbReference type="InterPro" id="IPR002410">
    <property type="entry name" value="Peptidase_S33"/>
</dbReference>
<proteinExistence type="inferred from homology"/>
<dbReference type="Proteomes" id="UP000191980">
    <property type="component" value="Unassembled WGS sequence"/>
</dbReference>
<feature type="active site" description="Proton donor" evidence="12">
    <location>
        <position position="289"/>
    </location>
</feature>
<dbReference type="AlphaFoldDB" id="A0A1V8M0X5"/>
<evidence type="ECO:0000256" key="2">
    <source>
        <dbReference type="ARBA" id="ARBA00004496"/>
    </source>
</evidence>
<comment type="catalytic activity">
    <reaction evidence="1 11 13">
        <text>Release of N-terminal proline from a peptide.</text>
        <dbReference type="EC" id="3.4.11.5"/>
    </reaction>
</comment>
<dbReference type="GO" id="GO:0006508">
    <property type="term" value="P:proteolysis"/>
    <property type="evidence" value="ECO:0007669"/>
    <property type="project" value="UniProtKB-KW"/>
</dbReference>
<evidence type="ECO:0000256" key="12">
    <source>
        <dbReference type="PIRSR" id="PIRSR006431-1"/>
    </source>
</evidence>